<evidence type="ECO:0008006" key="3">
    <source>
        <dbReference type="Google" id="ProtNLM"/>
    </source>
</evidence>
<accession>G5JNU3</accession>
<proteinExistence type="predicted"/>
<sequence>MSDIMDSNINSEAGMWSSSEDTITYDDSGISSIKSQIKSALGALNDMAGFVKQVKSYDVSWKGEAKDTYSDLMTFLDKYHDDFKDAVNALQETVDGLNTLIDDIPSAKVLKEIDNA</sequence>
<protein>
    <recommendedName>
        <fullName evidence="3">WXG100 family type VII secretion target</fullName>
    </recommendedName>
</protein>
<evidence type="ECO:0000313" key="2">
    <source>
        <dbReference type="Proteomes" id="UP000004322"/>
    </source>
</evidence>
<dbReference type="STRING" id="873449.STRCR_0256"/>
<reference evidence="1" key="1">
    <citation type="submission" date="2011-07" db="EMBL/GenBank/DDBJ databases">
        <authorList>
            <person name="Stanhope M.J."/>
            <person name="Durkin A.S."/>
            <person name="Hostetler J."/>
            <person name="Kim M."/>
            <person name="Radune D."/>
            <person name="Singh I."/>
            <person name="Town C.D."/>
        </authorList>
    </citation>
    <scope>NUCLEOTIDE SEQUENCE [LARGE SCALE GENOMIC DNA]</scope>
    <source>
        <strain evidence="1">HS-6</strain>
    </source>
</reference>
<gene>
    <name evidence="1" type="ORF">STRCR_0256</name>
</gene>
<dbReference type="RefSeq" id="WP_004226373.1">
    <property type="nucleotide sequence ID" value="NZ_AEUV02000002.1"/>
</dbReference>
<organism evidence="1 2">
    <name type="scientific">Streptococcus criceti HS-6</name>
    <dbReference type="NCBI Taxonomy" id="873449"/>
    <lineage>
        <taxon>Bacteria</taxon>
        <taxon>Bacillati</taxon>
        <taxon>Bacillota</taxon>
        <taxon>Bacilli</taxon>
        <taxon>Lactobacillales</taxon>
        <taxon>Streptococcaceae</taxon>
        <taxon>Streptococcus</taxon>
    </lineage>
</organism>
<comment type="caution">
    <text evidence="1">The sequence shown here is derived from an EMBL/GenBank/DDBJ whole genome shotgun (WGS) entry which is preliminary data.</text>
</comment>
<dbReference type="SUPFAM" id="SSF140453">
    <property type="entry name" value="EsxAB dimer-like"/>
    <property type="match status" value="1"/>
</dbReference>
<dbReference type="Proteomes" id="UP000004322">
    <property type="component" value="Unassembled WGS sequence"/>
</dbReference>
<dbReference type="InterPro" id="IPR036689">
    <property type="entry name" value="ESAT-6-like_sf"/>
</dbReference>
<dbReference type="OrthoDB" id="2339921at2"/>
<dbReference type="EMBL" id="AEUV02000002">
    <property type="protein sequence ID" value="EHI73870.1"/>
    <property type="molecule type" value="Genomic_DNA"/>
</dbReference>
<dbReference type="Gene3D" id="1.10.287.1060">
    <property type="entry name" value="ESAT-6-like"/>
    <property type="match status" value="1"/>
</dbReference>
<dbReference type="AlphaFoldDB" id="G5JNU3"/>
<keyword evidence="2" id="KW-1185">Reference proteome</keyword>
<name>G5JNU3_STRCG</name>
<evidence type="ECO:0000313" key="1">
    <source>
        <dbReference type="EMBL" id="EHI73870.1"/>
    </source>
</evidence>